<evidence type="ECO:0000256" key="3">
    <source>
        <dbReference type="ARBA" id="ARBA00022989"/>
    </source>
</evidence>
<organism evidence="6">
    <name type="scientific">uncultured Chthoniobacterales bacterium</name>
    <dbReference type="NCBI Taxonomy" id="1836801"/>
    <lineage>
        <taxon>Bacteria</taxon>
        <taxon>Pseudomonadati</taxon>
        <taxon>Verrucomicrobiota</taxon>
        <taxon>Spartobacteria</taxon>
        <taxon>Chthoniobacterales</taxon>
        <taxon>environmental samples</taxon>
    </lineage>
</organism>
<reference evidence="6" key="1">
    <citation type="submission" date="2020-02" db="EMBL/GenBank/DDBJ databases">
        <authorList>
            <person name="Meier V. D."/>
        </authorList>
    </citation>
    <scope>NUCLEOTIDE SEQUENCE</scope>
    <source>
        <strain evidence="6">AVDCRST_MAG42</strain>
    </source>
</reference>
<name>A0A6J4J5J9_9BACT</name>
<dbReference type="EMBL" id="CADCTA010000116">
    <property type="protein sequence ID" value="CAA9268504.1"/>
    <property type="molecule type" value="Genomic_DNA"/>
</dbReference>
<dbReference type="Pfam" id="PF09685">
    <property type="entry name" value="MamF_MmsF"/>
    <property type="match status" value="1"/>
</dbReference>
<sequence length="133" mass="14550">MTTTYPQTPPPAPLADGRANNIVNARTWSAACHASALLGVFVHFPGHLIPPLVVWLAKRDESPEIDAHGKEAVNFQLSMLIYNIIAGVFCLVLIGFLMLPVLWVLNAALSIIAAIKASDGELYRYPLTIRFLQ</sequence>
<evidence type="ECO:0000256" key="2">
    <source>
        <dbReference type="ARBA" id="ARBA00022692"/>
    </source>
</evidence>
<evidence type="ECO:0000256" key="1">
    <source>
        <dbReference type="ARBA" id="ARBA00004141"/>
    </source>
</evidence>
<accession>A0A6J4J5J9</accession>
<keyword evidence="4 5" id="KW-0472">Membrane</keyword>
<dbReference type="InterPro" id="IPR019109">
    <property type="entry name" value="MamF_MmsF"/>
</dbReference>
<feature type="transmembrane region" description="Helical" evidence="5">
    <location>
        <begin position="80"/>
        <end position="105"/>
    </location>
</feature>
<evidence type="ECO:0000256" key="5">
    <source>
        <dbReference type="SAM" id="Phobius"/>
    </source>
</evidence>
<proteinExistence type="predicted"/>
<protein>
    <recommendedName>
        <fullName evidence="7">DUF4870 domain-containing protein</fullName>
    </recommendedName>
</protein>
<keyword evidence="3 5" id="KW-1133">Transmembrane helix</keyword>
<evidence type="ECO:0008006" key="7">
    <source>
        <dbReference type="Google" id="ProtNLM"/>
    </source>
</evidence>
<comment type="subcellular location">
    <subcellularLocation>
        <location evidence="1">Membrane</location>
        <topology evidence="1">Multi-pass membrane protein</topology>
    </subcellularLocation>
</comment>
<keyword evidence="2 5" id="KW-0812">Transmembrane</keyword>
<evidence type="ECO:0000313" key="6">
    <source>
        <dbReference type="EMBL" id="CAA9268504.1"/>
    </source>
</evidence>
<gene>
    <name evidence="6" type="ORF">AVDCRST_MAG42-3123</name>
</gene>
<evidence type="ECO:0000256" key="4">
    <source>
        <dbReference type="ARBA" id="ARBA00023136"/>
    </source>
</evidence>
<dbReference type="AlphaFoldDB" id="A0A6J4J5J9"/>